<name>K1QLM1_MAGGI</name>
<accession>K1QLM1</accession>
<protein>
    <submittedName>
        <fullName evidence="1">Uncharacterized protein</fullName>
    </submittedName>
</protein>
<dbReference type="EMBL" id="JH817836">
    <property type="protein sequence ID" value="EKC37732.1"/>
    <property type="molecule type" value="Genomic_DNA"/>
</dbReference>
<dbReference type="InParanoid" id="K1QLM1"/>
<sequence>MPEIWLSILDSGPPTLSVAPGLKNSDGRPGSYSASHGLPQWLFGIPPSLPPLFELSTRGFGEVCGGNVEDIRATKGMLSSESLSPEALLAWCHLRLSQA</sequence>
<dbReference type="AlphaFoldDB" id="K1QLM1"/>
<evidence type="ECO:0000313" key="1">
    <source>
        <dbReference type="EMBL" id="EKC37732.1"/>
    </source>
</evidence>
<dbReference type="HOGENOM" id="CLU_2322641_0_0_1"/>
<organism evidence="1">
    <name type="scientific">Magallana gigas</name>
    <name type="common">Pacific oyster</name>
    <name type="synonym">Crassostrea gigas</name>
    <dbReference type="NCBI Taxonomy" id="29159"/>
    <lineage>
        <taxon>Eukaryota</taxon>
        <taxon>Metazoa</taxon>
        <taxon>Spiralia</taxon>
        <taxon>Lophotrochozoa</taxon>
        <taxon>Mollusca</taxon>
        <taxon>Bivalvia</taxon>
        <taxon>Autobranchia</taxon>
        <taxon>Pteriomorphia</taxon>
        <taxon>Ostreida</taxon>
        <taxon>Ostreoidea</taxon>
        <taxon>Ostreidae</taxon>
        <taxon>Magallana</taxon>
    </lineage>
</organism>
<reference evidence="1" key="1">
    <citation type="journal article" date="2012" name="Nature">
        <title>The oyster genome reveals stress adaptation and complexity of shell formation.</title>
        <authorList>
            <person name="Zhang G."/>
            <person name="Fang X."/>
            <person name="Guo X."/>
            <person name="Li L."/>
            <person name="Luo R."/>
            <person name="Xu F."/>
            <person name="Yang P."/>
            <person name="Zhang L."/>
            <person name="Wang X."/>
            <person name="Qi H."/>
            <person name="Xiong Z."/>
            <person name="Que H."/>
            <person name="Xie Y."/>
            <person name="Holland P.W."/>
            <person name="Paps J."/>
            <person name="Zhu Y."/>
            <person name="Wu F."/>
            <person name="Chen Y."/>
            <person name="Wang J."/>
            <person name="Peng C."/>
            <person name="Meng J."/>
            <person name="Yang L."/>
            <person name="Liu J."/>
            <person name="Wen B."/>
            <person name="Zhang N."/>
            <person name="Huang Z."/>
            <person name="Zhu Q."/>
            <person name="Feng Y."/>
            <person name="Mount A."/>
            <person name="Hedgecock D."/>
            <person name="Xu Z."/>
            <person name="Liu Y."/>
            <person name="Domazet-Loso T."/>
            <person name="Du Y."/>
            <person name="Sun X."/>
            <person name="Zhang S."/>
            <person name="Liu B."/>
            <person name="Cheng P."/>
            <person name="Jiang X."/>
            <person name="Li J."/>
            <person name="Fan D."/>
            <person name="Wang W."/>
            <person name="Fu W."/>
            <person name="Wang T."/>
            <person name="Wang B."/>
            <person name="Zhang J."/>
            <person name="Peng Z."/>
            <person name="Li Y."/>
            <person name="Li N."/>
            <person name="Wang J."/>
            <person name="Chen M."/>
            <person name="He Y."/>
            <person name="Tan F."/>
            <person name="Song X."/>
            <person name="Zheng Q."/>
            <person name="Huang R."/>
            <person name="Yang H."/>
            <person name="Du X."/>
            <person name="Chen L."/>
            <person name="Yang M."/>
            <person name="Gaffney P.M."/>
            <person name="Wang S."/>
            <person name="Luo L."/>
            <person name="She Z."/>
            <person name="Ming Y."/>
            <person name="Huang W."/>
            <person name="Zhang S."/>
            <person name="Huang B."/>
            <person name="Zhang Y."/>
            <person name="Qu T."/>
            <person name="Ni P."/>
            <person name="Miao G."/>
            <person name="Wang J."/>
            <person name="Wang Q."/>
            <person name="Steinberg C.E."/>
            <person name="Wang H."/>
            <person name="Li N."/>
            <person name="Qian L."/>
            <person name="Zhang G."/>
            <person name="Li Y."/>
            <person name="Yang H."/>
            <person name="Liu X."/>
            <person name="Wang J."/>
            <person name="Yin Y."/>
            <person name="Wang J."/>
        </authorList>
    </citation>
    <scope>NUCLEOTIDE SEQUENCE [LARGE SCALE GENOMIC DNA]</scope>
    <source>
        <strain evidence="1">05x7-T-G4-1.051#20</strain>
    </source>
</reference>
<proteinExistence type="predicted"/>
<gene>
    <name evidence="1" type="ORF">CGI_10012681</name>
</gene>